<dbReference type="RefSeq" id="WP_105329417.1">
    <property type="nucleotide sequence ID" value="NZ_PUHY01000006.1"/>
</dbReference>
<name>A0A2S8FVC3_9BACT</name>
<dbReference type="EMBL" id="PUHY01000006">
    <property type="protein sequence ID" value="PQO36128.1"/>
    <property type="molecule type" value="Genomic_DNA"/>
</dbReference>
<reference evidence="1 2" key="1">
    <citation type="submission" date="2018-02" db="EMBL/GenBank/DDBJ databases">
        <title>Comparative genomes isolates from brazilian mangrove.</title>
        <authorList>
            <person name="Araujo J.E."/>
            <person name="Taketani R.G."/>
            <person name="Silva M.C.P."/>
            <person name="Loureco M.V."/>
            <person name="Andreote F.D."/>
        </authorList>
    </citation>
    <scope>NUCLEOTIDE SEQUENCE [LARGE SCALE GENOMIC DNA]</scope>
    <source>
        <strain evidence="1 2">Hex-1 MGV</strain>
    </source>
</reference>
<dbReference type="Proteomes" id="UP000238322">
    <property type="component" value="Unassembled WGS sequence"/>
</dbReference>
<protein>
    <recommendedName>
        <fullName evidence="3">HEAT repeat domain-containing protein</fullName>
    </recommendedName>
</protein>
<comment type="caution">
    <text evidence="1">The sequence shown here is derived from an EMBL/GenBank/DDBJ whole genome shotgun (WGS) entry which is preliminary data.</text>
</comment>
<evidence type="ECO:0000313" key="2">
    <source>
        <dbReference type="Proteomes" id="UP000238322"/>
    </source>
</evidence>
<evidence type="ECO:0008006" key="3">
    <source>
        <dbReference type="Google" id="ProtNLM"/>
    </source>
</evidence>
<evidence type="ECO:0000313" key="1">
    <source>
        <dbReference type="EMBL" id="PQO36128.1"/>
    </source>
</evidence>
<sequence length="245" mass="27613">MSSPGEEQIFAALYADDDGQLVGLDEVQLMESPVPERIDVLHAALGCSNLEISYKAAIVLAAWGDDKGFDALECLVDTRIDKQGVCDPHRIYGYNNVFDCIAHAVYLFGDCGRRDRDQVRLYQKILALYGECDFESKLKYALLRVDFPELANNVESACKRSKDAGKLYLASQMLPVIARWAPARAWEMLPAFWIDQKATPNPTVNIVEALAYFQSREAEEILHHLANHRDKVVSKEARKVIDQLH</sequence>
<organism evidence="1 2">
    <name type="scientific">Blastopirellula marina</name>
    <dbReference type="NCBI Taxonomy" id="124"/>
    <lineage>
        <taxon>Bacteria</taxon>
        <taxon>Pseudomonadati</taxon>
        <taxon>Planctomycetota</taxon>
        <taxon>Planctomycetia</taxon>
        <taxon>Pirellulales</taxon>
        <taxon>Pirellulaceae</taxon>
        <taxon>Blastopirellula</taxon>
    </lineage>
</organism>
<accession>A0A2S8FVC3</accession>
<gene>
    <name evidence="1" type="ORF">C5Y83_09425</name>
</gene>
<dbReference type="AlphaFoldDB" id="A0A2S8FVC3"/>
<proteinExistence type="predicted"/>
<dbReference type="OrthoDB" id="876778at2"/>